<dbReference type="CDD" id="cd04664">
    <property type="entry name" value="NUDIX_DHNTPase_like"/>
    <property type="match status" value="1"/>
</dbReference>
<dbReference type="PROSITE" id="PS51462">
    <property type="entry name" value="NUDIX"/>
    <property type="match status" value="1"/>
</dbReference>
<evidence type="ECO:0000313" key="2">
    <source>
        <dbReference type="EMBL" id="MCR2745904.1"/>
    </source>
</evidence>
<dbReference type="InterPro" id="IPR000086">
    <property type="entry name" value="NUDIX_hydrolase_dom"/>
</dbReference>
<reference evidence="2" key="1">
    <citation type="submission" date="2022-07" db="EMBL/GenBank/DDBJ databases">
        <authorList>
            <person name="Xamxidin M."/>
        </authorList>
    </citation>
    <scope>NUCLEOTIDE SEQUENCE</scope>
    <source>
        <strain evidence="2">YS8-69</strain>
    </source>
</reference>
<organism evidence="2 3">
    <name type="scientific">Limnobacter parvus</name>
    <dbReference type="NCBI Taxonomy" id="2939690"/>
    <lineage>
        <taxon>Bacteria</taxon>
        <taxon>Pseudomonadati</taxon>
        <taxon>Pseudomonadota</taxon>
        <taxon>Betaproteobacteria</taxon>
        <taxon>Burkholderiales</taxon>
        <taxon>Burkholderiaceae</taxon>
        <taxon>Limnobacter</taxon>
    </lineage>
</organism>
<dbReference type="NCBIfam" id="NF006961">
    <property type="entry name" value="PRK09438.1"/>
    <property type="match status" value="1"/>
</dbReference>
<dbReference type="Gene3D" id="3.90.79.10">
    <property type="entry name" value="Nucleoside Triphosphate Pyrophosphohydrolase"/>
    <property type="match status" value="1"/>
</dbReference>
<dbReference type="GO" id="GO:0019177">
    <property type="term" value="F:dihydroneopterin triphosphate pyrophosphohydrolase activity"/>
    <property type="evidence" value="ECO:0007669"/>
    <property type="project" value="UniProtKB-EC"/>
</dbReference>
<gene>
    <name evidence="2" type="primary">nudB</name>
    <name evidence="2" type="ORF">NSP04_04505</name>
</gene>
<evidence type="ECO:0000259" key="1">
    <source>
        <dbReference type="PROSITE" id="PS51462"/>
    </source>
</evidence>
<sequence>MSGNKIPVSVLVVMVSPHGDFLLIERADKAGFWQSVTGSLDFPDELPLQAAVRELDEETGFKAMPVLAPTVADATLAELLQPGVLRPWPHSLQYEIFEHWRHRYPQGVTQNTEHWFMVCVPADFVPKLAEKEHIGYAWLDAQQAAARCFSPNNAQAILALDDRLDATEY</sequence>
<dbReference type="RefSeq" id="WP_257511132.1">
    <property type="nucleotide sequence ID" value="NZ_JANKHG010000014.1"/>
</dbReference>
<accession>A0ABT1XFH5</accession>
<feature type="domain" description="Nudix hydrolase" evidence="1">
    <location>
        <begin position="3"/>
        <end position="161"/>
    </location>
</feature>
<dbReference type="Proteomes" id="UP001165267">
    <property type="component" value="Unassembled WGS sequence"/>
</dbReference>
<name>A0ABT1XFH5_9BURK</name>
<protein>
    <submittedName>
        <fullName evidence="2">Dihydroneopterin triphosphate diphosphatase</fullName>
        <ecNumber evidence="2">3.6.1.67</ecNumber>
    </submittedName>
</protein>
<evidence type="ECO:0000313" key="3">
    <source>
        <dbReference type="Proteomes" id="UP001165267"/>
    </source>
</evidence>
<dbReference type="EC" id="3.6.1.67" evidence="2"/>
<dbReference type="Pfam" id="PF00293">
    <property type="entry name" value="NUDIX"/>
    <property type="match status" value="1"/>
</dbReference>
<keyword evidence="2" id="KW-0378">Hydrolase</keyword>
<comment type="caution">
    <text evidence="2">The sequence shown here is derived from an EMBL/GenBank/DDBJ whole genome shotgun (WGS) entry which is preliminary data.</text>
</comment>
<dbReference type="InterPro" id="IPR015797">
    <property type="entry name" value="NUDIX_hydrolase-like_dom_sf"/>
</dbReference>
<keyword evidence="3" id="KW-1185">Reference proteome</keyword>
<dbReference type="PANTHER" id="PTHR43736:SF1">
    <property type="entry name" value="DIHYDRONEOPTERIN TRIPHOSPHATE DIPHOSPHATASE"/>
    <property type="match status" value="1"/>
</dbReference>
<dbReference type="PANTHER" id="PTHR43736">
    <property type="entry name" value="ADP-RIBOSE PYROPHOSPHATASE"/>
    <property type="match status" value="1"/>
</dbReference>
<dbReference type="SUPFAM" id="SSF55811">
    <property type="entry name" value="Nudix"/>
    <property type="match status" value="1"/>
</dbReference>
<proteinExistence type="predicted"/>
<dbReference type="EMBL" id="JANKHG010000014">
    <property type="protein sequence ID" value="MCR2745904.1"/>
    <property type="molecule type" value="Genomic_DNA"/>
</dbReference>